<sequence>MTDPFATSEHHGEPHQPPPGEPASRDASLPADVAYRDFLRVDLTDGPPVPISVWRAVPRDGDDEESFRQRLARRIVVTFSQRDTTVVDFDGDPAIEEATTAAGRLYLPVTHPADLTDVDDVRVDLIVLRWPRPAAAADAVVDLFRAFRLVVTPDGFAVLIVDPNQPAGSYPEQTHRLIPAADAGGMAYLQRIIAITVPIALTTGDTTSDDDTNSGSSTAGRRTHVDVLVFVVAGGHRG</sequence>
<organism evidence="2 3">
    <name type="scientific">Polymorphospora lycopeni</name>
    <dbReference type="NCBI Taxonomy" id="3140240"/>
    <lineage>
        <taxon>Bacteria</taxon>
        <taxon>Bacillati</taxon>
        <taxon>Actinomycetota</taxon>
        <taxon>Actinomycetes</taxon>
        <taxon>Micromonosporales</taxon>
        <taxon>Micromonosporaceae</taxon>
        <taxon>Polymorphospora</taxon>
    </lineage>
</organism>
<evidence type="ECO:0000313" key="3">
    <source>
        <dbReference type="Proteomes" id="UP001582793"/>
    </source>
</evidence>
<keyword evidence="3" id="KW-1185">Reference proteome</keyword>
<comment type="caution">
    <text evidence="2">The sequence shown here is derived from an EMBL/GenBank/DDBJ whole genome shotgun (WGS) entry which is preliminary data.</text>
</comment>
<dbReference type="RefSeq" id="WP_375735124.1">
    <property type="nucleotide sequence ID" value="NZ_JBCGDC010000053.1"/>
</dbReference>
<protein>
    <submittedName>
        <fullName evidence="2">Uncharacterized protein</fullName>
    </submittedName>
</protein>
<evidence type="ECO:0000256" key="1">
    <source>
        <dbReference type="SAM" id="MobiDB-lite"/>
    </source>
</evidence>
<proteinExistence type="predicted"/>
<dbReference type="EMBL" id="JBCGDC010000053">
    <property type="protein sequence ID" value="MFB6395228.1"/>
    <property type="molecule type" value="Genomic_DNA"/>
</dbReference>
<reference evidence="2 3" key="1">
    <citation type="submission" date="2024-04" db="EMBL/GenBank/DDBJ databases">
        <title>Polymorphospora sp. isolated from Baiyangdian Lake in Xiong'an New Area.</title>
        <authorList>
            <person name="Zhang X."/>
            <person name="Liu J."/>
        </authorList>
    </citation>
    <scope>NUCLEOTIDE SEQUENCE [LARGE SCALE GENOMIC DNA]</scope>
    <source>
        <strain evidence="2 3">2-325</strain>
    </source>
</reference>
<name>A0ABV5CT89_9ACTN</name>
<feature type="region of interest" description="Disordered" evidence="1">
    <location>
        <begin position="1"/>
        <end position="29"/>
    </location>
</feature>
<dbReference type="Proteomes" id="UP001582793">
    <property type="component" value="Unassembled WGS sequence"/>
</dbReference>
<evidence type="ECO:0000313" key="2">
    <source>
        <dbReference type="EMBL" id="MFB6395228.1"/>
    </source>
</evidence>
<accession>A0ABV5CT89</accession>
<gene>
    <name evidence="2" type="ORF">AAFH96_19255</name>
</gene>